<dbReference type="AlphaFoldDB" id="A0A151M6G9"/>
<proteinExistence type="predicted"/>
<accession>A0A151M6G9</accession>
<name>A0A151M6G9_ALLMI</name>
<evidence type="ECO:0000313" key="1">
    <source>
        <dbReference type="EMBL" id="KYO20094.1"/>
    </source>
</evidence>
<protein>
    <submittedName>
        <fullName evidence="1">Uncharacterized protein</fullName>
    </submittedName>
</protein>
<organism evidence="1 2">
    <name type="scientific">Alligator mississippiensis</name>
    <name type="common">American alligator</name>
    <dbReference type="NCBI Taxonomy" id="8496"/>
    <lineage>
        <taxon>Eukaryota</taxon>
        <taxon>Metazoa</taxon>
        <taxon>Chordata</taxon>
        <taxon>Craniata</taxon>
        <taxon>Vertebrata</taxon>
        <taxon>Euteleostomi</taxon>
        <taxon>Archelosauria</taxon>
        <taxon>Archosauria</taxon>
        <taxon>Crocodylia</taxon>
        <taxon>Alligatoridae</taxon>
        <taxon>Alligatorinae</taxon>
        <taxon>Alligator</taxon>
    </lineage>
</organism>
<keyword evidence="2" id="KW-1185">Reference proteome</keyword>
<sequence>MGTKAGWLANQAVVSLQLGKAQKGEQKVVSCRKEEFMIRRIDDQPLQEAQRKVHQQNLKFSFDTYKTPFRCSTCAAVSCVTIKIPLRFTSEIRSFFDIAGYWPYLGLSSGGGPKLEQTTDLTDPAAASSLVTALGFVNQAGFLPLQVSSSPELDNPEVSDGVSREAEVFFPRLLSDTSDCKD</sequence>
<reference evidence="1 2" key="1">
    <citation type="journal article" date="2012" name="Genome Biol.">
        <title>Sequencing three crocodilian genomes to illuminate the evolution of archosaurs and amniotes.</title>
        <authorList>
            <person name="St John J.A."/>
            <person name="Braun E.L."/>
            <person name="Isberg S.R."/>
            <person name="Miles L.G."/>
            <person name="Chong A.Y."/>
            <person name="Gongora J."/>
            <person name="Dalzell P."/>
            <person name="Moran C."/>
            <person name="Bed'hom B."/>
            <person name="Abzhanov A."/>
            <person name="Burgess S.C."/>
            <person name="Cooksey A.M."/>
            <person name="Castoe T.A."/>
            <person name="Crawford N.G."/>
            <person name="Densmore L.D."/>
            <person name="Drew J.C."/>
            <person name="Edwards S.V."/>
            <person name="Faircloth B.C."/>
            <person name="Fujita M.K."/>
            <person name="Greenwold M.J."/>
            <person name="Hoffmann F.G."/>
            <person name="Howard J.M."/>
            <person name="Iguchi T."/>
            <person name="Janes D.E."/>
            <person name="Khan S.Y."/>
            <person name="Kohno S."/>
            <person name="de Koning A.J."/>
            <person name="Lance S.L."/>
            <person name="McCarthy F.M."/>
            <person name="McCormack J.E."/>
            <person name="Merchant M.E."/>
            <person name="Peterson D.G."/>
            <person name="Pollock D.D."/>
            <person name="Pourmand N."/>
            <person name="Raney B.J."/>
            <person name="Roessler K.A."/>
            <person name="Sanford J.R."/>
            <person name="Sawyer R.H."/>
            <person name="Schmidt C.J."/>
            <person name="Triplett E.W."/>
            <person name="Tuberville T.D."/>
            <person name="Venegas-Anaya M."/>
            <person name="Howard J.T."/>
            <person name="Jarvis E.D."/>
            <person name="Guillette L.J.Jr."/>
            <person name="Glenn T.C."/>
            <person name="Green R.E."/>
            <person name="Ray D.A."/>
        </authorList>
    </citation>
    <scope>NUCLEOTIDE SEQUENCE [LARGE SCALE GENOMIC DNA]</scope>
    <source>
        <strain evidence="1">KSC_2009_1</strain>
    </source>
</reference>
<dbReference type="EMBL" id="AKHW03006437">
    <property type="protein sequence ID" value="KYO20094.1"/>
    <property type="molecule type" value="Genomic_DNA"/>
</dbReference>
<evidence type="ECO:0000313" key="2">
    <source>
        <dbReference type="Proteomes" id="UP000050525"/>
    </source>
</evidence>
<dbReference type="Proteomes" id="UP000050525">
    <property type="component" value="Unassembled WGS sequence"/>
</dbReference>
<comment type="caution">
    <text evidence="1">The sequence shown here is derived from an EMBL/GenBank/DDBJ whole genome shotgun (WGS) entry which is preliminary data.</text>
</comment>
<gene>
    <name evidence="1" type="ORF">Y1Q_0010677</name>
</gene>